<keyword evidence="15" id="KW-1185">Reference proteome</keyword>
<keyword evidence="9 11" id="KW-0456">Lyase</keyword>
<evidence type="ECO:0000256" key="10">
    <source>
        <dbReference type="ARBA" id="ARBA00049406"/>
    </source>
</evidence>
<keyword evidence="6 11" id="KW-0479">Metal-binding</keyword>
<organism evidence="14 15">
    <name type="scientific">Acetobacterium bakii</name>
    <dbReference type="NCBI Taxonomy" id="52689"/>
    <lineage>
        <taxon>Bacteria</taxon>
        <taxon>Bacillati</taxon>
        <taxon>Bacillota</taxon>
        <taxon>Clostridia</taxon>
        <taxon>Eubacteriales</taxon>
        <taxon>Eubacteriaceae</taxon>
        <taxon>Acetobacterium</taxon>
    </lineage>
</organism>
<evidence type="ECO:0000259" key="13">
    <source>
        <dbReference type="PROSITE" id="PS51671"/>
    </source>
</evidence>
<sequence length="228" mass="24630">MDVSIFHVLGPVMIGPSSSHTAGAAKLARTARAIAQKPFHHVSFGLHGSFAKTYKGHGTDKALVAGALDISEKDERLTDSFELAKKAGLDYDFYETDLGDVHENSVKFTFAFEDGTIMEVVGSSVGGGEIVIRKINDFAINLSATLPSIIIKQYDTKGVLSDITRVFAKHDINIATMSVSRTTKGEKALCIIESDSPISDAVGDQLREVKNVIDVMILNLISEEDEDV</sequence>
<name>A0A0L6U0M3_9FIRM</name>
<evidence type="ECO:0000256" key="12">
    <source>
        <dbReference type="RuleBase" id="RU366059"/>
    </source>
</evidence>
<dbReference type="Pfam" id="PF03315">
    <property type="entry name" value="SDH_beta"/>
    <property type="match status" value="1"/>
</dbReference>
<dbReference type="InterPro" id="IPR029009">
    <property type="entry name" value="ASB_dom_sf"/>
</dbReference>
<dbReference type="PANTHER" id="PTHR30182:SF12">
    <property type="entry name" value="L-SERINE DEHYDRATASE, BETA CHAIN-RELATED"/>
    <property type="match status" value="1"/>
</dbReference>
<comment type="similarity">
    <text evidence="3 11 12">Belongs to the iron-sulfur dependent L-serine dehydratase family.</text>
</comment>
<dbReference type="InterPro" id="IPR005131">
    <property type="entry name" value="Ser_deHydtase_bsu"/>
</dbReference>
<gene>
    <name evidence="14" type="ORF">AKG39_08580</name>
</gene>
<evidence type="ECO:0000256" key="7">
    <source>
        <dbReference type="ARBA" id="ARBA00023004"/>
    </source>
</evidence>
<evidence type="ECO:0000256" key="4">
    <source>
        <dbReference type="ARBA" id="ARBA00022432"/>
    </source>
</evidence>
<dbReference type="InterPro" id="IPR002912">
    <property type="entry name" value="ACT_dom"/>
</dbReference>
<dbReference type="SUPFAM" id="SSF55021">
    <property type="entry name" value="ACT-like"/>
    <property type="match status" value="1"/>
</dbReference>
<dbReference type="PROSITE" id="PS51671">
    <property type="entry name" value="ACT"/>
    <property type="match status" value="1"/>
</dbReference>
<comment type="cofactor">
    <cofactor evidence="1 12">
        <name>[4Fe-4S] cluster</name>
        <dbReference type="ChEBI" id="CHEBI:49883"/>
    </cofactor>
</comment>
<dbReference type="InterPro" id="IPR045865">
    <property type="entry name" value="ACT-like_dom_sf"/>
</dbReference>
<evidence type="ECO:0000256" key="9">
    <source>
        <dbReference type="ARBA" id="ARBA00023239"/>
    </source>
</evidence>
<reference evidence="15" key="1">
    <citation type="submission" date="2015-07" db="EMBL/GenBank/DDBJ databases">
        <title>Draft genome sequence of Acetobacterium bakii DSM 8293, a potential psychrophilic chemical producer through syngas fermentation.</title>
        <authorList>
            <person name="Song Y."/>
            <person name="Hwang S."/>
            <person name="Cho B.-K."/>
        </authorList>
    </citation>
    <scope>NUCLEOTIDE SEQUENCE [LARGE SCALE GENOMIC DNA]</scope>
    <source>
        <strain evidence="15">DSM 8239</strain>
    </source>
</reference>
<dbReference type="Gene3D" id="3.30.1330.90">
    <property type="entry name" value="D-3-phosphoglycerate dehydrogenase, domain 3"/>
    <property type="match status" value="1"/>
</dbReference>
<dbReference type="SUPFAM" id="SSF143548">
    <property type="entry name" value="Serine metabolism enzymes domain"/>
    <property type="match status" value="1"/>
</dbReference>
<evidence type="ECO:0000256" key="6">
    <source>
        <dbReference type="ARBA" id="ARBA00022723"/>
    </source>
</evidence>
<protein>
    <recommendedName>
        <fullName evidence="11">L-serine deaminase</fullName>
    </recommendedName>
</protein>
<dbReference type="RefSeq" id="WP_050739978.1">
    <property type="nucleotide sequence ID" value="NZ_LGYO01000020.1"/>
</dbReference>
<dbReference type="Gene3D" id="3.30.70.260">
    <property type="match status" value="1"/>
</dbReference>
<keyword evidence="7 11" id="KW-0408">Iron</keyword>
<comment type="caution">
    <text evidence="14">The sequence shown here is derived from an EMBL/GenBank/DDBJ whole genome shotgun (WGS) entry which is preliminary data.</text>
</comment>
<evidence type="ECO:0000256" key="3">
    <source>
        <dbReference type="ARBA" id="ARBA00008636"/>
    </source>
</evidence>
<dbReference type="EMBL" id="LGYO01000020">
    <property type="protein sequence ID" value="KNZ42076.1"/>
    <property type="molecule type" value="Genomic_DNA"/>
</dbReference>
<dbReference type="OrthoDB" id="9813137at2"/>
<dbReference type="AlphaFoldDB" id="A0A0L6U0M3"/>
<evidence type="ECO:0000313" key="14">
    <source>
        <dbReference type="EMBL" id="KNZ42076.1"/>
    </source>
</evidence>
<evidence type="ECO:0000256" key="1">
    <source>
        <dbReference type="ARBA" id="ARBA00001966"/>
    </source>
</evidence>
<keyword evidence="4 11" id="KW-0312">Gluconeogenesis</keyword>
<dbReference type="STRING" id="52689.AKG39_08580"/>
<feature type="domain" description="ACT" evidence="13">
    <location>
        <begin position="148"/>
        <end position="223"/>
    </location>
</feature>
<dbReference type="InterPro" id="IPR051318">
    <property type="entry name" value="Fe-S_L-Ser"/>
</dbReference>
<evidence type="ECO:0000256" key="8">
    <source>
        <dbReference type="ARBA" id="ARBA00023014"/>
    </source>
</evidence>
<dbReference type="GO" id="GO:0046872">
    <property type="term" value="F:metal ion binding"/>
    <property type="evidence" value="ECO:0007669"/>
    <property type="project" value="UniProtKB-UniRule"/>
</dbReference>
<dbReference type="CDD" id="cd04879">
    <property type="entry name" value="ACT_3PGDH-like"/>
    <property type="match status" value="1"/>
</dbReference>
<keyword evidence="8 11" id="KW-0411">Iron-sulfur</keyword>
<dbReference type="GO" id="GO:0003941">
    <property type="term" value="F:L-serine ammonia-lyase activity"/>
    <property type="evidence" value="ECO:0007669"/>
    <property type="project" value="UniProtKB-UniRule"/>
</dbReference>
<keyword evidence="5 11" id="KW-0004">4Fe-4S</keyword>
<dbReference type="PANTHER" id="PTHR30182">
    <property type="entry name" value="L-SERINE DEHYDRATASE"/>
    <property type="match status" value="1"/>
</dbReference>
<comment type="pathway">
    <text evidence="2 11">Carbohydrate biosynthesis; gluconeogenesis.</text>
</comment>
<evidence type="ECO:0000256" key="2">
    <source>
        <dbReference type="ARBA" id="ARBA00004742"/>
    </source>
</evidence>
<evidence type="ECO:0000256" key="11">
    <source>
        <dbReference type="PIRNR" id="PIRNR036692"/>
    </source>
</evidence>
<dbReference type="UniPathway" id="UPA00138"/>
<comment type="catalytic activity">
    <reaction evidence="10 11 12">
        <text>L-serine = pyruvate + NH4(+)</text>
        <dbReference type="Rhea" id="RHEA:19169"/>
        <dbReference type="ChEBI" id="CHEBI:15361"/>
        <dbReference type="ChEBI" id="CHEBI:28938"/>
        <dbReference type="ChEBI" id="CHEBI:33384"/>
        <dbReference type="EC" id="4.3.1.17"/>
    </reaction>
</comment>
<dbReference type="Pfam" id="PF01842">
    <property type="entry name" value="ACT"/>
    <property type="match status" value="1"/>
</dbReference>
<dbReference type="PATRIC" id="fig|52689.4.peg.922"/>
<dbReference type="GO" id="GO:0006094">
    <property type="term" value="P:gluconeogenesis"/>
    <property type="evidence" value="ECO:0007669"/>
    <property type="project" value="UniProtKB-UniRule"/>
</dbReference>
<dbReference type="Proteomes" id="UP000036873">
    <property type="component" value="Unassembled WGS sequence"/>
</dbReference>
<evidence type="ECO:0000313" key="15">
    <source>
        <dbReference type="Proteomes" id="UP000036873"/>
    </source>
</evidence>
<dbReference type="PIRSF" id="PIRSF036692">
    <property type="entry name" value="SDH_B"/>
    <property type="match status" value="1"/>
</dbReference>
<proteinExistence type="inferred from homology"/>
<dbReference type="GO" id="GO:0051539">
    <property type="term" value="F:4 iron, 4 sulfur cluster binding"/>
    <property type="evidence" value="ECO:0007669"/>
    <property type="project" value="UniProtKB-UniRule"/>
</dbReference>
<evidence type="ECO:0000256" key="5">
    <source>
        <dbReference type="ARBA" id="ARBA00022485"/>
    </source>
</evidence>
<accession>A0A0L6U0M3</accession>
<dbReference type="InterPro" id="IPR004643">
    <property type="entry name" value="Fe-S_L-Ser_bsu"/>
</dbReference>
<dbReference type="NCBIfam" id="TIGR00719">
    <property type="entry name" value="sda_beta"/>
    <property type="match status" value="1"/>
</dbReference>